<dbReference type="EMBL" id="CADCTI010000135">
    <property type="protein sequence ID" value="CAA9240285.1"/>
    <property type="molecule type" value="Genomic_DNA"/>
</dbReference>
<dbReference type="Gene3D" id="2.120.10.30">
    <property type="entry name" value="TolB, C-terminal domain"/>
    <property type="match status" value="1"/>
</dbReference>
<evidence type="ECO:0000313" key="3">
    <source>
        <dbReference type="EMBL" id="CAA9240285.1"/>
    </source>
</evidence>
<dbReference type="InterPro" id="IPR011042">
    <property type="entry name" value="6-blade_b-propeller_TolB-like"/>
</dbReference>
<dbReference type="PROSITE" id="PS51257">
    <property type="entry name" value="PROKAR_LIPOPROTEIN"/>
    <property type="match status" value="1"/>
</dbReference>
<dbReference type="SUPFAM" id="SSF50952">
    <property type="entry name" value="Soluble quinoprotein glucose dehydrogenase"/>
    <property type="match status" value="1"/>
</dbReference>
<organism evidence="3">
    <name type="scientific">uncultured Blastococcus sp</name>
    <dbReference type="NCBI Taxonomy" id="217144"/>
    <lineage>
        <taxon>Bacteria</taxon>
        <taxon>Bacillati</taxon>
        <taxon>Actinomycetota</taxon>
        <taxon>Actinomycetes</taxon>
        <taxon>Geodermatophilales</taxon>
        <taxon>Geodermatophilaceae</taxon>
        <taxon>Blastococcus</taxon>
        <taxon>environmental samples</taxon>
    </lineage>
</organism>
<name>A0A6J4I226_9ACTN</name>
<accession>A0A6J4I226</accession>
<reference evidence="3" key="1">
    <citation type="submission" date="2020-02" db="EMBL/GenBank/DDBJ databases">
        <authorList>
            <person name="Meier V. D."/>
        </authorList>
    </citation>
    <scope>NUCLEOTIDE SEQUENCE</scope>
    <source>
        <strain evidence="3">AVDCRST_MAG57</strain>
    </source>
</reference>
<evidence type="ECO:0000256" key="1">
    <source>
        <dbReference type="SAM" id="SignalP"/>
    </source>
</evidence>
<dbReference type="InterPro" id="IPR011041">
    <property type="entry name" value="Quinoprot_gluc/sorb_DH_b-prop"/>
</dbReference>
<feature type="domain" description="Glucose/Sorbosone dehydrogenase" evidence="2">
    <location>
        <begin position="55"/>
        <end position="386"/>
    </location>
</feature>
<gene>
    <name evidence="3" type="ORF">AVDCRST_MAG57-1496</name>
</gene>
<evidence type="ECO:0000259" key="2">
    <source>
        <dbReference type="Pfam" id="PF07995"/>
    </source>
</evidence>
<protein>
    <recommendedName>
        <fullName evidence="2">Glucose/Sorbosone dehydrogenase domain-containing protein</fullName>
    </recommendedName>
</protein>
<dbReference type="AlphaFoldDB" id="A0A6J4I226"/>
<feature type="chain" id="PRO_5038524712" description="Glucose/Sorbosone dehydrogenase domain-containing protein" evidence="1">
    <location>
        <begin position="27"/>
        <end position="397"/>
    </location>
</feature>
<proteinExistence type="predicted"/>
<dbReference type="PANTHER" id="PTHR19328">
    <property type="entry name" value="HEDGEHOG-INTERACTING PROTEIN"/>
    <property type="match status" value="1"/>
</dbReference>
<dbReference type="InterPro" id="IPR012938">
    <property type="entry name" value="Glc/Sorbosone_DH"/>
</dbReference>
<sequence length="397" mass="41584">MRLPRPHAAGLLTGILLLTACASSDAEQTAPPSPTATQAPTDAPELQVDVLLDGLDHPWDVAQAPDGTLLVDERPGGLTAVRPDGSTQEVAANFDDLFVEGETGLMGLVLSPSFGDDRRFYTCQGVEDGGDGPAIEVVAWTVDEGWTEATRVADPLVGGIPVNQDSGRHGGCRLRFDPSGALLISTGDNAVGTAPQDLTSLAGKVLRADPATGEALPDNPFVGDGDDAADLILTYGHRNPQGLAVRPGTDQVFSVEHGSDVNDEVNLLQPGGNYGWNPDGDGEYDESVPMTDTSIPGAIEAVWSSGDPNIAISGGTFLAGEEWGDFDGLMLVGIEREQGIQALRLDEAGALQEAYRLPAFDGTYGRIRTVQLGNDGALYVTTDNGDEADQVLRVTPR</sequence>
<feature type="signal peptide" evidence="1">
    <location>
        <begin position="1"/>
        <end position="26"/>
    </location>
</feature>
<keyword evidence="1" id="KW-0732">Signal</keyword>
<dbReference type="PANTHER" id="PTHR19328:SF13">
    <property type="entry name" value="HIPL1 PROTEIN"/>
    <property type="match status" value="1"/>
</dbReference>
<dbReference type="Pfam" id="PF07995">
    <property type="entry name" value="GSDH"/>
    <property type="match status" value="1"/>
</dbReference>